<name>A0A2G8SNJ2_9APHY</name>
<dbReference type="EMBL" id="AYKW01000003">
    <property type="protein sequence ID" value="PIL35346.1"/>
    <property type="molecule type" value="Genomic_DNA"/>
</dbReference>
<dbReference type="STRING" id="1077348.A0A2G8SNJ2"/>
<evidence type="ECO:0000313" key="2">
    <source>
        <dbReference type="Proteomes" id="UP000230002"/>
    </source>
</evidence>
<comment type="caution">
    <text evidence="1">The sequence shown here is derived from an EMBL/GenBank/DDBJ whole genome shotgun (WGS) entry which is preliminary data.</text>
</comment>
<evidence type="ECO:0000313" key="1">
    <source>
        <dbReference type="EMBL" id="PIL35346.1"/>
    </source>
</evidence>
<organism evidence="1 2">
    <name type="scientific">Ganoderma sinense ZZ0214-1</name>
    <dbReference type="NCBI Taxonomy" id="1077348"/>
    <lineage>
        <taxon>Eukaryota</taxon>
        <taxon>Fungi</taxon>
        <taxon>Dikarya</taxon>
        <taxon>Basidiomycota</taxon>
        <taxon>Agaricomycotina</taxon>
        <taxon>Agaricomycetes</taxon>
        <taxon>Polyporales</taxon>
        <taxon>Polyporaceae</taxon>
        <taxon>Ganoderma</taxon>
    </lineage>
</organism>
<sequence length="92" mass="10348">MNAAPTPDSPVPCPRLRSVDVTGEFVAEALSVTLRCLEDRAEKGHRLETITMNLWGREGDDVLFETNYVPRLQELVTECMYKCTEPACESDE</sequence>
<reference evidence="1 2" key="1">
    <citation type="journal article" date="2015" name="Sci. Rep.">
        <title>Chromosome-level genome map provides insights into diverse defense mechanisms in the medicinal fungus Ganoderma sinense.</title>
        <authorList>
            <person name="Zhu Y."/>
            <person name="Xu J."/>
            <person name="Sun C."/>
            <person name="Zhou S."/>
            <person name="Xu H."/>
            <person name="Nelson D.R."/>
            <person name="Qian J."/>
            <person name="Song J."/>
            <person name="Luo H."/>
            <person name="Xiang L."/>
            <person name="Li Y."/>
            <person name="Xu Z."/>
            <person name="Ji A."/>
            <person name="Wang L."/>
            <person name="Lu S."/>
            <person name="Hayward A."/>
            <person name="Sun W."/>
            <person name="Li X."/>
            <person name="Schwartz D.C."/>
            <person name="Wang Y."/>
            <person name="Chen S."/>
        </authorList>
    </citation>
    <scope>NUCLEOTIDE SEQUENCE [LARGE SCALE GENOMIC DNA]</scope>
    <source>
        <strain evidence="1 2">ZZ0214-1</strain>
    </source>
</reference>
<proteinExistence type="predicted"/>
<keyword evidence="2" id="KW-1185">Reference proteome</keyword>
<dbReference type="OrthoDB" id="2750723at2759"/>
<protein>
    <submittedName>
        <fullName evidence="1">Uncharacterized protein</fullName>
    </submittedName>
</protein>
<accession>A0A2G8SNJ2</accession>
<dbReference type="Proteomes" id="UP000230002">
    <property type="component" value="Unassembled WGS sequence"/>
</dbReference>
<gene>
    <name evidence="1" type="ORF">GSI_02071</name>
</gene>
<dbReference type="AlphaFoldDB" id="A0A2G8SNJ2"/>